<evidence type="ECO:0000256" key="1">
    <source>
        <dbReference type="SAM" id="Phobius"/>
    </source>
</evidence>
<accession>A0ABS9PXS4</accession>
<proteinExistence type="predicted"/>
<dbReference type="Proteomes" id="UP001521931">
    <property type="component" value="Unassembled WGS sequence"/>
</dbReference>
<keyword evidence="1" id="KW-0812">Transmembrane</keyword>
<keyword evidence="1" id="KW-1133">Transmembrane helix</keyword>
<sequence length="101" mass="10292">MLHNLGLLFDAAWKVLAVGLLLGAGLPALFALGIRSMAYGVGGAAEIDTTASPHPVGRALGILCFALVAAAVLLGITIIVASGFGKSVSFEHIFPVLVDKH</sequence>
<comment type="caution">
    <text evidence="2">The sequence shown here is derived from an EMBL/GenBank/DDBJ whole genome shotgun (WGS) entry which is preliminary data.</text>
</comment>
<dbReference type="RefSeq" id="WP_019284996.1">
    <property type="nucleotide sequence ID" value="NZ_DAMCTM010000006.1"/>
</dbReference>
<organism evidence="2 3">
    <name type="scientific">Arsenicicoccus bolidensis</name>
    <dbReference type="NCBI Taxonomy" id="229480"/>
    <lineage>
        <taxon>Bacteria</taxon>
        <taxon>Bacillati</taxon>
        <taxon>Actinomycetota</taxon>
        <taxon>Actinomycetes</taxon>
        <taxon>Micrococcales</taxon>
        <taxon>Intrasporangiaceae</taxon>
        <taxon>Arsenicicoccus</taxon>
    </lineage>
</organism>
<evidence type="ECO:0008006" key="4">
    <source>
        <dbReference type="Google" id="ProtNLM"/>
    </source>
</evidence>
<keyword evidence="3" id="KW-1185">Reference proteome</keyword>
<reference evidence="2 3" key="1">
    <citation type="submission" date="2022-02" db="EMBL/GenBank/DDBJ databases">
        <title>Uncovering new skin microbiome diversity through culturing and metagenomics.</title>
        <authorList>
            <person name="Conlan S."/>
            <person name="Deming C."/>
            <person name="Nisc Comparative Sequencing Program N."/>
            <person name="Segre J.A."/>
        </authorList>
    </citation>
    <scope>NUCLEOTIDE SEQUENCE [LARGE SCALE GENOMIC DNA]</scope>
    <source>
        <strain evidence="2 3">ACRQZ</strain>
    </source>
</reference>
<name>A0ABS9PXS4_9MICO</name>
<protein>
    <recommendedName>
        <fullName evidence="4">Transmembrane protein</fullName>
    </recommendedName>
</protein>
<feature type="transmembrane region" description="Helical" evidence="1">
    <location>
        <begin position="12"/>
        <end position="34"/>
    </location>
</feature>
<evidence type="ECO:0000313" key="2">
    <source>
        <dbReference type="EMBL" id="MCG7320304.1"/>
    </source>
</evidence>
<dbReference type="EMBL" id="JAKRCV010000001">
    <property type="protein sequence ID" value="MCG7320304.1"/>
    <property type="molecule type" value="Genomic_DNA"/>
</dbReference>
<feature type="transmembrane region" description="Helical" evidence="1">
    <location>
        <begin position="59"/>
        <end position="84"/>
    </location>
</feature>
<keyword evidence="1" id="KW-0472">Membrane</keyword>
<evidence type="ECO:0000313" key="3">
    <source>
        <dbReference type="Proteomes" id="UP001521931"/>
    </source>
</evidence>
<gene>
    <name evidence="2" type="ORF">MHL29_00090</name>
</gene>